<dbReference type="Gene3D" id="1.10.470.10">
    <property type="entry name" value="Variant Surface Glycoprotein, subunit A, domain 2"/>
    <property type="match status" value="1"/>
</dbReference>
<protein>
    <submittedName>
        <fullName evidence="9">Variant surface glycoprotein</fullName>
    </submittedName>
</protein>
<dbReference type="GO" id="GO:0042783">
    <property type="term" value="P:symbiont-mediated evasion of host immune response"/>
    <property type="evidence" value="ECO:0007669"/>
    <property type="project" value="InterPro"/>
</dbReference>
<evidence type="ECO:0000256" key="5">
    <source>
        <dbReference type="ARBA" id="ARBA00023180"/>
    </source>
</evidence>
<reference evidence="9" key="1">
    <citation type="submission" date="2016-12" db="EMBL/GenBank/DDBJ databases">
        <title>Extending the VSGnome of Trypanosoma brucei strain TREU927.</title>
        <authorList>
            <person name="Cross G.A."/>
        </authorList>
    </citation>
    <scope>NUCLEOTIDE SEQUENCE</scope>
    <source>
        <strain evidence="9">Tb927.99.2089</strain>
    </source>
</reference>
<dbReference type="AlphaFoldDB" id="A0A1V0FYQ1"/>
<dbReference type="GO" id="GO:0098552">
    <property type="term" value="C:side of membrane"/>
    <property type="evidence" value="ECO:0007669"/>
    <property type="project" value="UniProtKB-KW"/>
</dbReference>
<keyword evidence="5" id="KW-0325">Glycoprotein</keyword>
<evidence type="ECO:0000313" key="9">
    <source>
        <dbReference type="EMBL" id="ARB50970.1"/>
    </source>
</evidence>
<keyword evidence="3" id="KW-0336">GPI-anchor</keyword>
<organism evidence="9">
    <name type="scientific">Trypanosoma brucei</name>
    <dbReference type="NCBI Taxonomy" id="5691"/>
    <lineage>
        <taxon>Eukaryota</taxon>
        <taxon>Discoba</taxon>
        <taxon>Euglenozoa</taxon>
        <taxon>Kinetoplastea</taxon>
        <taxon>Metakinetoplastina</taxon>
        <taxon>Trypanosomatida</taxon>
        <taxon>Trypanosomatidae</taxon>
        <taxon>Trypanosoma</taxon>
    </lineage>
</organism>
<proteinExistence type="predicted"/>
<dbReference type="EMBL" id="KY404719">
    <property type="protein sequence ID" value="ARB50970.1"/>
    <property type="molecule type" value="Genomic_DNA"/>
</dbReference>
<evidence type="ECO:0000256" key="6">
    <source>
        <dbReference type="ARBA" id="ARBA00023288"/>
    </source>
</evidence>
<evidence type="ECO:0000256" key="1">
    <source>
        <dbReference type="ARBA" id="ARBA00004609"/>
    </source>
</evidence>
<keyword evidence="6" id="KW-0449">Lipoprotein</keyword>
<dbReference type="InterPro" id="IPR001812">
    <property type="entry name" value="Trypano_VSG_A_N_dom"/>
</dbReference>
<dbReference type="GO" id="GO:0005886">
    <property type="term" value="C:plasma membrane"/>
    <property type="evidence" value="ECO:0007669"/>
    <property type="project" value="UniProtKB-SubCell"/>
</dbReference>
<feature type="compositionally biased region" description="Basic and acidic residues" evidence="7">
    <location>
        <begin position="147"/>
        <end position="172"/>
    </location>
</feature>
<dbReference type="Pfam" id="PF00913">
    <property type="entry name" value="Trypan_glycop"/>
    <property type="match status" value="1"/>
</dbReference>
<comment type="subcellular location">
    <subcellularLocation>
        <location evidence="1">Cell membrane</location>
        <topology evidence="1">Lipid-anchor</topology>
        <topology evidence="1">GPI-anchor</topology>
    </subcellularLocation>
</comment>
<dbReference type="SUPFAM" id="SSF58087">
    <property type="entry name" value="Variant surface glycoprotein (N-terminal domain)"/>
    <property type="match status" value="1"/>
</dbReference>
<feature type="region of interest" description="Disordered" evidence="7">
    <location>
        <begin position="132"/>
        <end position="172"/>
    </location>
</feature>
<keyword evidence="4" id="KW-0472">Membrane</keyword>
<name>A0A1V0FYQ1_9TRYP</name>
<evidence type="ECO:0000256" key="4">
    <source>
        <dbReference type="ARBA" id="ARBA00023136"/>
    </source>
</evidence>
<evidence type="ECO:0000256" key="3">
    <source>
        <dbReference type="ARBA" id="ARBA00022622"/>
    </source>
</evidence>
<evidence type="ECO:0000259" key="8">
    <source>
        <dbReference type="Pfam" id="PF00913"/>
    </source>
</evidence>
<accession>A0A1V0FYQ1</accession>
<feature type="domain" description="Trypanosome variant surface glycoprotein A-type N-terminal" evidence="8">
    <location>
        <begin position="11"/>
        <end position="124"/>
    </location>
</feature>
<keyword evidence="2" id="KW-1003">Cell membrane</keyword>
<sequence>MPSNNTIKRQLVKIKALEVAAKQKTAITSTEGLKEIAIGQQMKSKLSRVLGGDKPSYTHPDTSSKVDDFIKEAFGADGSEVENTLTKDMANLKPPKITTGTNTERSLQDVIDNSELAAATTYYTVTGYIAEQDQKKKNREKLPYPAKTEKASEPPKSADECKKTYNRETLQE</sequence>
<evidence type="ECO:0000256" key="7">
    <source>
        <dbReference type="SAM" id="MobiDB-lite"/>
    </source>
</evidence>
<evidence type="ECO:0000256" key="2">
    <source>
        <dbReference type="ARBA" id="ARBA00022475"/>
    </source>
</evidence>